<organism evidence="2 3">
    <name type="scientific">Azomonas macrocytogenes</name>
    <name type="common">Azotobacter macrocytogenes</name>
    <dbReference type="NCBI Taxonomy" id="69962"/>
    <lineage>
        <taxon>Bacteria</taxon>
        <taxon>Pseudomonadati</taxon>
        <taxon>Pseudomonadota</taxon>
        <taxon>Gammaproteobacteria</taxon>
        <taxon>Pseudomonadales</taxon>
        <taxon>Pseudomonadaceae</taxon>
        <taxon>Azomonas</taxon>
    </lineage>
</organism>
<dbReference type="RefSeq" id="WP_221189779.1">
    <property type="nucleotide sequence ID" value="NZ_JACHXI010000006.1"/>
</dbReference>
<gene>
    <name evidence="2" type="ORF">FHR87_001756</name>
</gene>
<dbReference type="AlphaFoldDB" id="A0A839T1E0"/>
<dbReference type="InterPro" id="IPR011044">
    <property type="entry name" value="Quino_amine_DH_bsu"/>
</dbReference>
<feature type="signal peptide" evidence="1">
    <location>
        <begin position="1"/>
        <end position="26"/>
    </location>
</feature>
<dbReference type="EMBL" id="JACHXI010000006">
    <property type="protein sequence ID" value="MBB3103361.1"/>
    <property type="molecule type" value="Genomic_DNA"/>
</dbReference>
<accession>A0A839T1E0</accession>
<keyword evidence="3" id="KW-1185">Reference proteome</keyword>
<proteinExistence type="predicted"/>
<dbReference type="Proteomes" id="UP000549250">
    <property type="component" value="Unassembled WGS sequence"/>
</dbReference>
<dbReference type="PANTHER" id="PTHR47197:SF3">
    <property type="entry name" value="DIHYDRO-HEME D1 DEHYDROGENASE"/>
    <property type="match status" value="1"/>
</dbReference>
<evidence type="ECO:0000256" key="1">
    <source>
        <dbReference type="SAM" id="SignalP"/>
    </source>
</evidence>
<sequence length="392" mass="41414">MLQFHCSKRTAILGFTLGLLPFSVSAADFVVSANDGKYQRVEGKDTWPKEAGSDTLTVLDTSTFPFRKIKEIPVQFGIQGPPQAVAITPDGQLALVGAPTRYDHANGKLMTDNFLQVVDLQAASPTITKLPLPTHPQGIAINPAGNLALVAGIDGSLYAVSLEDKHATLQGSLKLSSGRLAGLSFTHDGQHALVALRDQQGVAVVDIKGQAIEDSLVRLSSGVAPYTIDVSSDGRWAVVSNVGLAGLAGDAKKVGDADTVSLIDVSSTPFKTVQYLNVPSVPESVAISPDGRWIAVLSMDGSNLPKDNPGRKEKGKLTLFSIRDGQAMQVSEVPCAEAGQGLVFTQDNRHIIAQLNVEKQLAIYAIRDGQLHDSGTSIQLEAGPGSLRTPPR</sequence>
<keyword evidence="1" id="KW-0732">Signal</keyword>
<dbReference type="Gene3D" id="2.130.10.10">
    <property type="entry name" value="YVTN repeat-like/Quinoprotein amine dehydrogenase"/>
    <property type="match status" value="2"/>
</dbReference>
<dbReference type="GO" id="GO:0003677">
    <property type="term" value="F:DNA binding"/>
    <property type="evidence" value="ECO:0007669"/>
    <property type="project" value="UniProtKB-KW"/>
</dbReference>
<reference evidence="2 3" key="1">
    <citation type="submission" date="2020-08" db="EMBL/GenBank/DDBJ databases">
        <title>Genomic Encyclopedia of Type Strains, Phase III (KMG-III): the genomes of soil and plant-associated and newly described type strains.</title>
        <authorList>
            <person name="Whitman W."/>
        </authorList>
    </citation>
    <scope>NUCLEOTIDE SEQUENCE [LARGE SCALE GENOMIC DNA]</scope>
    <source>
        <strain evidence="2 3">CECT 4462</strain>
    </source>
</reference>
<protein>
    <submittedName>
        <fullName evidence="2">DNA-binding beta-propeller fold protein YncE</fullName>
    </submittedName>
</protein>
<name>A0A839T1E0_AZOMA</name>
<dbReference type="InterPro" id="IPR015943">
    <property type="entry name" value="WD40/YVTN_repeat-like_dom_sf"/>
</dbReference>
<evidence type="ECO:0000313" key="2">
    <source>
        <dbReference type="EMBL" id="MBB3103361.1"/>
    </source>
</evidence>
<comment type="caution">
    <text evidence="2">The sequence shown here is derived from an EMBL/GenBank/DDBJ whole genome shotgun (WGS) entry which is preliminary data.</text>
</comment>
<dbReference type="PANTHER" id="PTHR47197">
    <property type="entry name" value="PROTEIN NIRF"/>
    <property type="match status" value="1"/>
</dbReference>
<keyword evidence="2" id="KW-0238">DNA-binding</keyword>
<dbReference type="InterPro" id="IPR051200">
    <property type="entry name" value="Host-pathogen_enzymatic-act"/>
</dbReference>
<dbReference type="SUPFAM" id="SSF50969">
    <property type="entry name" value="YVTN repeat-like/Quinoprotein amine dehydrogenase"/>
    <property type="match status" value="1"/>
</dbReference>
<feature type="chain" id="PRO_5032703010" evidence="1">
    <location>
        <begin position="27"/>
        <end position="392"/>
    </location>
</feature>
<evidence type="ECO:0000313" key="3">
    <source>
        <dbReference type="Proteomes" id="UP000549250"/>
    </source>
</evidence>